<dbReference type="InterPro" id="IPR027417">
    <property type="entry name" value="P-loop_NTPase"/>
</dbReference>
<protein>
    <recommendedName>
        <fullName evidence="1">Phosphoribulokinase/uridine kinase domain-containing protein</fullName>
    </recommendedName>
</protein>
<sequence>MVHIIGINGGSGSGKTSFTDKFATQLKNTGCTICLINGDWFYRATPDGVQLSQWNWDTPAAFDFGPLITAIQAGVPTQLPGYDYVHHCSVPNQHPFTPNVDFLIIEGIMLFNDEKLRDLIETKIFVHTDLDACLARRILRDIVERGRTVQSVISQWFETVKPGYEEFIFPTMKYSDVIFDNTKESIDQNIRRDNRLTQLIAQLNRRK</sequence>
<name>A0A6C0BME7_9ZZZZ</name>
<dbReference type="AlphaFoldDB" id="A0A6C0BME7"/>
<feature type="domain" description="Phosphoribulokinase/uridine kinase" evidence="1">
    <location>
        <begin position="4"/>
        <end position="182"/>
    </location>
</feature>
<dbReference type="EMBL" id="MN739179">
    <property type="protein sequence ID" value="QHS92463.1"/>
    <property type="molecule type" value="Genomic_DNA"/>
</dbReference>
<dbReference type="PRINTS" id="PR00988">
    <property type="entry name" value="URIDINKINASE"/>
</dbReference>
<dbReference type="Pfam" id="PF00485">
    <property type="entry name" value="PRK"/>
    <property type="match status" value="1"/>
</dbReference>
<dbReference type="SUPFAM" id="SSF52540">
    <property type="entry name" value="P-loop containing nucleoside triphosphate hydrolases"/>
    <property type="match status" value="1"/>
</dbReference>
<accession>A0A6C0BME7</accession>
<evidence type="ECO:0000313" key="2">
    <source>
        <dbReference type="EMBL" id="QHS92463.1"/>
    </source>
</evidence>
<proteinExistence type="predicted"/>
<dbReference type="GO" id="GO:0005524">
    <property type="term" value="F:ATP binding"/>
    <property type="evidence" value="ECO:0007669"/>
    <property type="project" value="InterPro"/>
</dbReference>
<organism evidence="2">
    <name type="scientific">viral metagenome</name>
    <dbReference type="NCBI Taxonomy" id="1070528"/>
    <lineage>
        <taxon>unclassified sequences</taxon>
        <taxon>metagenomes</taxon>
        <taxon>organismal metagenomes</taxon>
    </lineage>
</organism>
<dbReference type="PANTHER" id="PTHR10285">
    <property type="entry name" value="URIDINE KINASE"/>
    <property type="match status" value="1"/>
</dbReference>
<dbReference type="GO" id="GO:0016301">
    <property type="term" value="F:kinase activity"/>
    <property type="evidence" value="ECO:0007669"/>
    <property type="project" value="InterPro"/>
</dbReference>
<evidence type="ECO:0000259" key="1">
    <source>
        <dbReference type="Pfam" id="PF00485"/>
    </source>
</evidence>
<dbReference type="Gene3D" id="3.40.50.300">
    <property type="entry name" value="P-loop containing nucleotide triphosphate hydrolases"/>
    <property type="match status" value="1"/>
</dbReference>
<reference evidence="2" key="1">
    <citation type="journal article" date="2020" name="Nature">
        <title>Giant virus diversity and host interactions through global metagenomics.</title>
        <authorList>
            <person name="Schulz F."/>
            <person name="Roux S."/>
            <person name="Paez-Espino D."/>
            <person name="Jungbluth S."/>
            <person name="Walsh D.A."/>
            <person name="Denef V.J."/>
            <person name="McMahon K.D."/>
            <person name="Konstantinidis K.T."/>
            <person name="Eloe-Fadrosh E.A."/>
            <person name="Kyrpides N.C."/>
            <person name="Woyke T."/>
        </authorList>
    </citation>
    <scope>NUCLEOTIDE SEQUENCE</scope>
    <source>
        <strain evidence="2">GVMAG-M-3300014204-73</strain>
    </source>
</reference>
<dbReference type="InterPro" id="IPR006083">
    <property type="entry name" value="PRK/URK"/>
</dbReference>